<dbReference type="PROSITE" id="PS50088">
    <property type="entry name" value="ANK_REPEAT"/>
    <property type="match status" value="1"/>
</dbReference>
<dbReference type="InterPro" id="IPR002110">
    <property type="entry name" value="Ankyrin_rpt"/>
</dbReference>
<reference evidence="3 4" key="1">
    <citation type="journal article" date="2021" name="Elife">
        <title>Chloroplast acquisition without the gene transfer in kleptoplastic sea slugs, Plakobranchus ocellatus.</title>
        <authorList>
            <person name="Maeda T."/>
            <person name="Takahashi S."/>
            <person name="Yoshida T."/>
            <person name="Shimamura S."/>
            <person name="Takaki Y."/>
            <person name="Nagai Y."/>
            <person name="Toyoda A."/>
            <person name="Suzuki Y."/>
            <person name="Arimoto A."/>
            <person name="Ishii H."/>
            <person name="Satoh N."/>
            <person name="Nishiyama T."/>
            <person name="Hasebe M."/>
            <person name="Maruyama T."/>
            <person name="Minagawa J."/>
            <person name="Obokata J."/>
            <person name="Shigenobu S."/>
        </authorList>
    </citation>
    <scope>NUCLEOTIDE SEQUENCE [LARGE SCALE GENOMIC DNA]</scope>
</reference>
<feature type="compositionally biased region" description="Acidic residues" evidence="2">
    <location>
        <begin position="253"/>
        <end position="271"/>
    </location>
</feature>
<dbReference type="SMART" id="SM00248">
    <property type="entry name" value="ANK"/>
    <property type="match status" value="3"/>
</dbReference>
<evidence type="ECO:0000256" key="1">
    <source>
        <dbReference type="PROSITE-ProRule" id="PRU00023"/>
    </source>
</evidence>
<keyword evidence="4" id="KW-1185">Reference proteome</keyword>
<evidence type="ECO:0000313" key="4">
    <source>
        <dbReference type="Proteomes" id="UP000762676"/>
    </source>
</evidence>
<evidence type="ECO:0000256" key="2">
    <source>
        <dbReference type="SAM" id="MobiDB-lite"/>
    </source>
</evidence>
<dbReference type="InterPro" id="IPR036770">
    <property type="entry name" value="Ankyrin_rpt-contain_sf"/>
</dbReference>
<dbReference type="PANTHER" id="PTHR24121">
    <property type="entry name" value="NO MECHANORECEPTOR POTENTIAL C, ISOFORM D-RELATED"/>
    <property type="match status" value="1"/>
</dbReference>
<dbReference type="PANTHER" id="PTHR24121:SF23">
    <property type="entry name" value="NO MECHANORECEPTOR POTENTIAL C, ISOFORM H"/>
    <property type="match status" value="1"/>
</dbReference>
<accession>A0AAV4FXE1</accession>
<proteinExistence type="predicted"/>
<comment type="caution">
    <text evidence="3">The sequence shown here is derived from an EMBL/GenBank/DDBJ whole genome shotgun (WGS) entry which is preliminary data.</text>
</comment>
<feature type="repeat" description="ANK" evidence="1">
    <location>
        <begin position="123"/>
        <end position="155"/>
    </location>
</feature>
<evidence type="ECO:0000313" key="3">
    <source>
        <dbReference type="EMBL" id="GFR77400.1"/>
    </source>
</evidence>
<dbReference type="AlphaFoldDB" id="A0AAV4FXE1"/>
<dbReference type="Gene3D" id="1.25.40.20">
    <property type="entry name" value="Ankyrin repeat-containing domain"/>
    <property type="match status" value="1"/>
</dbReference>
<gene>
    <name evidence="3" type="ORF">ElyMa_003967400</name>
</gene>
<sequence length="271" mass="30568">MAFLRPYIIPFARSQRLINAVNTGDLYTVETEIPKNYHVNQLFEAYHGNMYRGGTTVMSLAIDRSDRDILCHVASLGANPFIKSNGHNIFFQIAGSRKITREIQEMVLFPGNNGEHLNDIDSRGNTPLHVAVLANNTSAVELLLRMGNTIRVSTFRNHCGETPLTMSLKCGCDINIVFMLIDYAHRSGESLYTTDKFGYTPLDLAQGMNRQDIVAAILNPKTTKTTTASACCGKKCRCKRKQKRKCARRYYYDDNDDDDDDSDDDDDDDHH</sequence>
<keyword evidence="1" id="KW-0040">ANK repeat</keyword>
<dbReference type="EMBL" id="BMAT01008075">
    <property type="protein sequence ID" value="GFR77400.1"/>
    <property type="molecule type" value="Genomic_DNA"/>
</dbReference>
<organism evidence="3 4">
    <name type="scientific">Elysia marginata</name>
    <dbReference type="NCBI Taxonomy" id="1093978"/>
    <lineage>
        <taxon>Eukaryota</taxon>
        <taxon>Metazoa</taxon>
        <taxon>Spiralia</taxon>
        <taxon>Lophotrochozoa</taxon>
        <taxon>Mollusca</taxon>
        <taxon>Gastropoda</taxon>
        <taxon>Heterobranchia</taxon>
        <taxon>Euthyneura</taxon>
        <taxon>Panpulmonata</taxon>
        <taxon>Sacoglossa</taxon>
        <taxon>Placobranchoidea</taxon>
        <taxon>Plakobranchidae</taxon>
        <taxon>Elysia</taxon>
    </lineage>
</organism>
<dbReference type="Proteomes" id="UP000762676">
    <property type="component" value="Unassembled WGS sequence"/>
</dbReference>
<feature type="non-terminal residue" evidence="3">
    <location>
        <position position="271"/>
    </location>
</feature>
<name>A0AAV4FXE1_9GAST</name>
<feature type="region of interest" description="Disordered" evidence="2">
    <location>
        <begin position="252"/>
        <end position="271"/>
    </location>
</feature>
<dbReference type="SUPFAM" id="SSF48403">
    <property type="entry name" value="Ankyrin repeat"/>
    <property type="match status" value="1"/>
</dbReference>
<dbReference type="PROSITE" id="PS50297">
    <property type="entry name" value="ANK_REP_REGION"/>
    <property type="match status" value="1"/>
</dbReference>
<protein>
    <submittedName>
        <fullName evidence="3">Ankyrin repeat family protein</fullName>
    </submittedName>
</protein>
<dbReference type="Pfam" id="PF00023">
    <property type="entry name" value="Ank"/>
    <property type="match status" value="1"/>
</dbReference>